<dbReference type="EMBL" id="BMXA01000006">
    <property type="protein sequence ID" value="GHA17954.1"/>
    <property type="molecule type" value="Genomic_DNA"/>
</dbReference>
<feature type="region of interest" description="Disordered" evidence="1">
    <location>
        <begin position="242"/>
        <end position="270"/>
    </location>
</feature>
<keyword evidence="3" id="KW-1185">Reference proteome</keyword>
<dbReference type="Proteomes" id="UP000614811">
    <property type="component" value="Unassembled WGS sequence"/>
</dbReference>
<name>A0A918S2Q8_9GAMM</name>
<protein>
    <submittedName>
        <fullName evidence="2">Uncharacterized protein</fullName>
    </submittedName>
</protein>
<reference evidence="2" key="1">
    <citation type="journal article" date="2014" name="Int. J. Syst. Evol. Microbiol.">
        <title>Complete genome sequence of Corynebacterium casei LMG S-19264T (=DSM 44701T), isolated from a smear-ripened cheese.</title>
        <authorList>
            <consortium name="US DOE Joint Genome Institute (JGI-PGF)"/>
            <person name="Walter F."/>
            <person name="Albersmeier A."/>
            <person name="Kalinowski J."/>
            <person name="Ruckert C."/>
        </authorList>
    </citation>
    <scope>NUCLEOTIDE SEQUENCE</scope>
    <source>
        <strain evidence="2">KCTC 12711</strain>
    </source>
</reference>
<dbReference type="RefSeq" id="WP_189402483.1">
    <property type="nucleotide sequence ID" value="NZ_BMXA01000006.1"/>
</dbReference>
<evidence type="ECO:0000313" key="2">
    <source>
        <dbReference type="EMBL" id="GHA17954.1"/>
    </source>
</evidence>
<comment type="caution">
    <text evidence="2">The sequence shown here is derived from an EMBL/GenBank/DDBJ whole genome shotgun (WGS) entry which is preliminary data.</text>
</comment>
<proteinExistence type="predicted"/>
<gene>
    <name evidence="2" type="ORF">GCM10008090_29600</name>
</gene>
<evidence type="ECO:0000256" key="1">
    <source>
        <dbReference type="SAM" id="MobiDB-lite"/>
    </source>
</evidence>
<dbReference type="AlphaFoldDB" id="A0A918S2Q8"/>
<accession>A0A918S2Q8</accession>
<reference evidence="2" key="2">
    <citation type="submission" date="2020-09" db="EMBL/GenBank/DDBJ databases">
        <authorList>
            <person name="Sun Q."/>
            <person name="Kim S."/>
        </authorList>
    </citation>
    <scope>NUCLEOTIDE SEQUENCE</scope>
    <source>
        <strain evidence="2">KCTC 12711</strain>
    </source>
</reference>
<sequence>MKIYLKTGKVKTIAAMCISMVFDRFTLKYLLMFVASLCLYVSVANARERSCDGVIYATPGEIIDADGNLTFGRGHHDPYSGINHLTHERMVLLSGKGSCRLGQENKKCRKNAANAALKCARAVWDKRWDTRVPDEQCGAGSNVSIKVWAPDEPAYIQETLYGDLKKTIEHEACCSLFPTAKSVEMIVGYHGSKAFSPSWTKGQERREERAQKACARKELFTSSYQANCDQLKADGVIQCPTIPESKPINTPDKSRRAAGSEIKTAEPAAKRANPFQIESAKINFVKFPKISDTQQCPRKVLIKTTFVTNKAGRVEFEQHRSNKPGKPNRFSATAKKINGEWKAIHERVITVKKSINRSFMAQSTNQGVKVRATPWEKLVIRCDGGYSGAAKVKSED</sequence>
<organism evidence="2 3">
    <name type="scientific">Arenicella chitinivorans</name>
    <dbReference type="NCBI Taxonomy" id="1329800"/>
    <lineage>
        <taxon>Bacteria</taxon>
        <taxon>Pseudomonadati</taxon>
        <taxon>Pseudomonadota</taxon>
        <taxon>Gammaproteobacteria</taxon>
        <taxon>Arenicellales</taxon>
        <taxon>Arenicellaceae</taxon>
        <taxon>Arenicella</taxon>
    </lineage>
</organism>
<evidence type="ECO:0000313" key="3">
    <source>
        <dbReference type="Proteomes" id="UP000614811"/>
    </source>
</evidence>